<keyword evidence="7" id="KW-0732">Signal</keyword>
<organism evidence="9 10">
    <name type="scientific">Neotoma lepida</name>
    <name type="common">Desert woodrat</name>
    <dbReference type="NCBI Taxonomy" id="56216"/>
    <lineage>
        <taxon>Eukaryota</taxon>
        <taxon>Metazoa</taxon>
        <taxon>Chordata</taxon>
        <taxon>Craniata</taxon>
        <taxon>Vertebrata</taxon>
        <taxon>Euteleostomi</taxon>
        <taxon>Mammalia</taxon>
        <taxon>Eutheria</taxon>
        <taxon>Euarchontoglires</taxon>
        <taxon>Glires</taxon>
        <taxon>Rodentia</taxon>
        <taxon>Myomorpha</taxon>
        <taxon>Muroidea</taxon>
        <taxon>Cricetidae</taxon>
        <taxon>Neotominae</taxon>
        <taxon>Neotoma</taxon>
    </lineage>
</organism>
<dbReference type="PROSITE" id="PS50222">
    <property type="entry name" value="EF_HAND_2"/>
    <property type="match status" value="1"/>
</dbReference>
<feature type="domain" description="EF-hand" evidence="8">
    <location>
        <begin position="282"/>
        <end position="317"/>
    </location>
</feature>
<dbReference type="Pfam" id="PF13833">
    <property type="entry name" value="EF-hand_8"/>
    <property type="match status" value="1"/>
</dbReference>
<dbReference type="Proteomes" id="UP000092124">
    <property type="component" value="Unassembled WGS sequence"/>
</dbReference>
<evidence type="ECO:0000313" key="10">
    <source>
        <dbReference type="Proteomes" id="UP000092124"/>
    </source>
</evidence>
<evidence type="ECO:0000256" key="5">
    <source>
        <dbReference type="ARBA" id="ARBA00023136"/>
    </source>
</evidence>
<name>A0A1A6FZK7_NEOLE</name>
<evidence type="ECO:0000256" key="3">
    <source>
        <dbReference type="ARBA" id="ARBA00022989"/>
    </source>
</evidence>
<keyword evidence="3" id="KW-1133">Transmembrane helix</keyword>
<dbReference type="GO" id="GO:0042171">
    <property type="term" value="F:lysophosphatidic acid acyltransferase activity"/>
    <property type="evidence" value="ECO:0007669"/>
    <property type="project" value="TreeGrafter"/>
</dbReference>
<keyword evidence="4" id="KW-0443">Lipid metabolism</keyword>
<feature type="signal peptide" evidence="7">
    <location>
        <begin position="1"/>
        <end position="28"/>
    </location>
</feature>
<evidence type="ECO:0000313" key="9">
    <source>
        <dbReference type="EMBL" id="OBS59336.1"/>
    </source>
</evidence>
<dbReference type="InterPro" id="IPR002048">
    <property type="entry name" value="EF_hand_dom"/>
</dbReference>
<dbReference type="PANTHER" id="PTHR23063">
    <property type="entry name" value="PHOSPHOLIPID ACYLTRANSFERASE"/>
    <property type="match status" value="1"/>
</dbReference>
<evidence type="ECO:0000256" key="6">
    <source>
        <dbReference type="ARBA" id="ARBA00023315"/>
    </source>
</evidence>
<evidence type="ECO:0000259" key="8">
    <source>
        <dbReference type="PROSITE" id="PS50222"/>
    </source>
</evidence>
<reference evidence="9 10" key="1">
    <citation type="submission" date="2016-06" db="EMBL/GenBank/DDBJ databases">
        <title>The Draft Genome Sequence and Annotation of the Desert Woodrat Neotoma lepida.</title>
        <authorList>
            <person name="Campbell M."/>
            <person name="Oakeson K.F."/>
            <person name="Yandell M."/>
            <person name="Halpert J.R."/>
            <person name="Dearing D."/>
        </authorList>
    </citation>
    <scope>NUCLEOTIDE SEQUENCE [LARGE SCALE GENOMIC DNA]</scope>
    <source>
        <strain evidence="9">417</strain>
        <tissue evidence="9">Liver</tissue>
    </source>
</reference>
<gene>
    <name evidence="9" type="ORF">A6R68_09539</name>
</gene>
<sequence>MTMTLFPVRLLFAAFMMLLAWPFALVASLGPPDKEPEQPLALWRKVVDFLLKAIMRAMWFAGGFHRVAVKGRQALPAEAAILTLAPHSSYFDAIPVTMTMSSIVMKAESRDIPIWGSAFIPGVPVQPVVLRYPNKLVRTSGMAGLMKGSLSCRALGVSVTDYTFEDCQLALAEGQLRLPADTCLLEFARLVRGLGLKPENLEKDLDKYSESARMKKGEKIGLSEFAAYLEVPVSDALEDMFSLFDEVGPLGNLGAVVMYGSPEDGSIDEANLSCILKTALGVSELTVTDLFQAIDQEEKGRITFDDFCGFAEMYPDFAEDYLYPDQTHFDNCAQTPTAPTPNGFCIDFSPENSDFGRKNFCKKVD</sequence>
<dbReference type="GO" id="GO:0047184">
    <property type="term" value="F:1-acylglycerophosphocholine O-acyltransferase activity"/>
    <property type="evidence" value="ECO:0007669"/>
    <property type="project" value="TreeGrafter"/>
</dbReference>
<feature type="chain" id="PRO_5008345177" description="EF-hand domain-containing protein" evidence="7">
    <location>
        <begin position="29"/>
        <end position="365"/>
    </location>
</feature>
<dbReference type="GO" id="GO:0005783">
    <property type="term" value="C:endoplasmic reticulum"/>
    <property type="evidence" value="ECO:0007669"/>
    <property type="project" value="TreeGrafter"/>
</dbReference>
<evidence type="ECO:0000256" key="2">
    <source>
        <dbReference type="ARBA" id="ARBA00022692"/>
    </source>
</evidence>
<dbReference type="STRING" id="56216.A0A1A6FZK7"/>
<proteinExistence type="predicted"/>
<dbReference type="Gene3D" id="1.10.238.10">
    <property type="entry name" value="EF-hand"/>
    <property type="match status" value="1"/>
</dbReference>
<keyword evidence="10" id="KW-1185">Reference proteome</keyword>
<protein>
    <recommendedName>
        <fullName evidence="8">EF-hand domain-containing protein</fullName>
    </recommendedName>
</protein>
<keyword evidence="6" id="KW-0012">Acyltransferase</keyword>
<evidence type="ECO:0000256" key="7">
    <source>
        <dbReference type="SAM" id="SignalP"/>
    </source>
</evidence>
<dbReference type="AlphaFoldDB" id="A0A1A6FZK7"/>
<dbReference type="GO" id="GO:0006629">
    <property type="term" value="P:lipid metabolic process"/>
    <property type="evidence" value="ECO:0007669"/>
    <property type="project" value="UniProtKB-KW"/>
</dbReference>
<dbReference type="OrthoDB" id="272512at2759"/>
<comment type="caution">
    <text evidence="9">The sequence shown here is derived from an EMBL/GenBank/DDBJ whole genome shotgun (WGS) entry which is preliminary data.</text>
</comment>
<keyword evidence="1" id="KW-0808">Transferase</keyword>
<accession>A0A1A6FZK7</accession>
<dbReference type="SUPFAM" id="SSF47473">
    <property type="entry name" value="EF-hand"/>
    <property type="match status" value="1"/>
</dbReference>
<dbReference type="EMBL" id="LZPO01108185">
    <property type="protein sequence ID" value="OBS59336.1"/>
    <property type="molecule type" value="Genomic_DNA"/>
</dbReference>
<keyword evidence="5" id="KW-0472">Membrane</keyword>
<dbReference type="GO" id="GO:0005509">
    <property type="term" value="F:calcium ion binding"/>
    <property type="evidence" value="ECO:0007669"/>
    <property type="project" value="InterPro"/>
</dbReference>
<evidence type="ECO:0000256" key="1">
    <source>
        <dbReference type="ARBA" id="ARBA00022679"/>
    </source>
</evidence>
<dbReference type="InterPro" id="IPR011992">
    <property type="entry name" value="EF-hand-dom_pair"/>
</dbReference>
<dbReference type="PANTHER" id="PTHR23063:SF57">
    <property type="entry name" value="LYSOPHOSPHATIDYLCHOLINE ACYLTRANSFERASE 1"/>
    <property type="match status" value="1"/>
</dbReference>
<evidence type="ECO:0000256" key="4">
    <source>
        <dbReference type="ARBA" id="ARBA00023098"/>
    </source>
</evidence>
<keyword evidence="2" id="KW-0812">Transmembrane</keyword>